<reference evidence="8 9" key="1">
    <citation type="submission" date="2019-07" db="EMBL/GenBank/DDBJ databases">
        <title>Rapid identification of Enteric Bacteria from Whole Genome Sequences (WGS) using Average Nucleotide Identity (ANI).</title>
        <authorList>
            <person name="Lane C."/>
        </authorList>
    </citation>
    <scope>NUCLEOTIDE SEQUENCE [LARGE SCALE GENOMIC DNA]</scope>
    <source>
        <strain evidence="8 9">2016D-0084</strain>
    </source>
</reference>
<evidence type="ECO:0000256" key="2">
    <source>
        <dbReference type="ARBA" id="ARBA00022475"/>
    </source>
</evidence>
<gene>
    <name evidence="8" type="ORF">FPD38_00465</name>
</gene>
<comment type="subcellular location">
    <subcellularLocation>
        <location evidence="1">Cell membrane</location>
        <topology evidence="1">Multi-pass membrane protein</topology>
    </subcellularLocation>
</comment>
<comment type="caution">
    <text evidence="8">The sequence shown here is derived from an EMBL/GenBank/DDBJ whole genome shotgun (WGS) entry which is preliminary data.</text>
</comment>
<feature type="transmembrane region" description="Helical" evidence="6">
    <location>
        <begin position="293"/>
        <end position="311"/>
    </location>
</feature>
<organism evidence="8 9">
    <name type="scientific">Campylobacter volucris</name>
    <dbReference type="NCBI Taxonomy" id="1031542"/>
    <lineage>
        <taxon>Bacteria</taxon>
        <taxon>Pseudomonadati</taxon>
        <taxon>Campylobacterota</taxon>
        <taxon>Epsilonproteobacteria</taxon>
        <taxon>Campylobacterales</taxon>
        <taxon>Campylobacteraceae</taxon>
        <taxon>Campylobacter</taxon>
    </lineage>
</organism>
<proteinExistence type="predicted"/>
<feature type="domain" description="Cache" evidence="7">
    <location>
        <begin position="40"/>
        <end position="222"/>
    </location>
</feature>
<keyword evidence="4 6" id="KW-1133">Transmembrane helix</keyword>
<dbReference type="AlphaFoldDB" id="A0A5C7DUK7"/>
<evidence type="ECO:0000313" key="9">
    <source>
        <dbReference type="Proteomes" id="UP000321629"/>
    </source>
</evidence>
<feature type="non-terminal residue" evidence="8">
    <location>
        <position position="346"/>
    </location>
</feature>
<evidence type="ECO:0000256" key="1">
    <source>
        <dbReference type="ARBA" id="ARBA00004651"/>
    </source>
</evidence>
<evidence type="ECO:0000313" key="8">
    <source>
        <dbReference type="EMBL" id="TXE89997.1"/>
    </source>
</evidence>
<keyword evidence="5 6" id="KW-0472">Membrane</keyword>
<dbReference type="EMBL" id="VOWJ01000006">
    <property type="protein sequence ID" value="TXE89997.1"/>
    <property type="molecule type" value="Genomic_DNA"/>
</dbReference>
<dbReference type="InterPro" id="IPR033479">
    <property type="entry name" value="dCache_1"/>
</dbReference>
<protein>
    <recommendedName>
        <fullName evidence="7">Cache domain-containing protein</fullName>
    </recommendedName>
</protein>
<dbReference type="InterPro" id="IPR029151">
    <property type="entry name" value="Sensor-like_sf"/>
</dbReference>
<dbReference type="Proteomes" id="UP000321629">
    <property type="component" value="Unassembled WGS sequence"/>
</dbReference>
<dbReference type="SUPFAM" id="SSF103190">
    <property type="entry name" value="Sensory domain-like"/>
    <property type="match status" value="1"/>
</dbReference>
<accession>A0A5C7DUK7</accession>
<evidence type="ECO:0000256" key="6">
    <source>
        <dbReference type="SAM" id="Phobius"/>
    </source>
</evidence>
<evidence type="ECO:0000256" key="5">
    <source>
        <dbReference type="ARBA" id="ARBA00023136"/>
    </source>
</evidence>
<dbReference type="CDD" id="cd12913">
    <property type="entry name" value="PDC1_MCP_like"/>
    <property type="match status" value="1"/>
</dbReference>
<dbReference type="Gene3D" id="3.30.450.20">
    <property type="entry name" value="PAS domain"/>
    <property type="match status" value="2"/>
</dbReference>
<name>A0A5C7DUK7_9BACT</name>
<dbReference type="GO" id="GO:0005886">
    <property type="term" value="C:plasma membrane"/>
    <property type="evidence" value="ECO:0007669"/>
    <property type="project" value="UniProtKB-SubCell"/>
</dbReference>
<evidence type="ECO:0000259" key="7">
    <source>
        <dbReference type="Pfam" id="PF02743"/>
    </source>
</evidence>
<evidence type="ECO:0000256" key="3">
    <source>
        <dbReference type="ARBA" id="ARBA00022692"/>
    </source>
</evidence>
<keyword evidence="2" id="KW-1003">Cell membrane</keyword>
<keyword evidence="3 6" id="KW-0812">Transmembrane</keyword>
<sequence>MRGLMQSLANKLTLFVCLAILSILFVANVVNYIGVKDDTQKLINDLQIKTIQDVLTTFESYNTSRGDAIKAIAKEIERNPYESKDEIYKIVRAVKDASNFDVLYVGLAENGAMIRSNGNHQMPSSGYDPRTRGWYTNAASGRDKVYISKPYMAPSLKAPSLAFSYPIIVNGKFIGVAGGNYDLKTFSDNVLSLGKSASGYVTVIDNDGTVLFHEITERLLKKTVLSENIVKAYLNTPEGRSGGLSKSAFVVLDDKGVEKAVICQKNSLGYNVCAIADEKIYSDPVNKALVKQILIGIASLIIALIVIRLVIQYNLSPLQKIQSGLNSFFDFINHKTKDSKLIDVKT</sequence>
<feature type="transmembrane region" description="Helical" evidence="6">
    <location>
        <begin position="12"/>
        <end position="34"/>
    </location>
</feature>
<evidence type="ECO:0000256" key="4">
    <source>
        <dbReference type="ARBA" id="ARBA00022989"/>
    </source>
</evidence>
<dbReference type="Pfam" id="PF02743">
    <property type="entry name" value="dCache_1"/>
    <property type="match status" value="1"/>
</dbReference>
<dbReference type="RefSeq" id="WP_222705446.1">
    <property type="nucleotide sequence ID" value="NZ_VOWJ01000006.1"/>
</dbReference>